<accession>A0A0F9MK64</accession>
<evidence type="ECO:0000313" key="1">
    <source>
        <dbReference type="EMBL" id="KKM77160.1"/>
    </source>
</evidence>
<dbReference type="Gene3D" id="3.80.10.10">
    <property type="entry name" value="Ribonuclease Inhibitor"/>
    <property type="match status" value="1"/>
</dbReference>
<comment type="caution">
    <text evidence="1">The sequence shown here is derived from an EMBL/GenBank/DDBJ whole genome shotgun (WGS) entry which is preliminary data.</text>
</comment>
<name>A0A0F9MK64_9ZZZZ</name>
<dbReference type="InterPro" id="IPR032675">
    <property type="entry name" value="LRR_dom_sf"/>
</dbReference>
<dbReference type="EMBL" id="LAZR01008687">
    <property type="protein sequence ID" value="KKM77160.1"/>
    <property type="molecule type" value="Genomic_DNA"/>
</dbReference>
<organism evidence="1">
    <name type="scientific">marine sediment metagenome</name>
    <dbReference type="NCBI Taxonomy" id="412755"/>
    <lineage>
        <taxon>unclassified sequences</taxon>
        <taxon>metagenomes</taxon>
        <taxon>ecological metagenomes</taxon>
    </lineage>
</organism>
<dbReference type="SUPFAM" id="SSF52058">
    <property type="entry name" value="L domain-like"/>
    <property type="match status" value="1"/>
</dbReference>
<reference evidence="1" key="1">
    <citation type="journal article" date="2015" name="Nature">
        <title>Complex archaea that bridge the gap between prokaryotes and eukaryotes.</title>
        <authorList>
            <person name="Spang A."/>
            <person name="Saw J.H."/>
            <person name="Jorgensen S.L."/>
            <person name="Zaremba-Niedzwiedzka K."/>
            <person name="Martijn J."/>
            <person name="Lind A.E."/>
            <person name="van Eijk R."/>
            <person name="Schleper C."/>
            <person name="Guy L."/>
            <person name="Ettema T.J."/>
        </authorList>
    </citation>
    <scope>NUCLEOTIDE SEQUENCE</scope>
</reference>
<proteinExistence type="predicted"/>
<protein>
    <recommendedName>
        <fullName evidence="2">Leucine-rich repeat domain-containing protein</fullName>
    </recommendedName>
</protein>
<evidence type="ECO:0008006" key="2">
    <source>
        <dbReference type="Google" id="ProtNLM"/>
    </source>
</evidence>
<dbReference type="AlphaFoldDB" id="A0A0F9MK64"/>
<gene>
    <name evidence="1" type="ORF">LCGC14_1372840</name>
</gene>
<sequence length="137" mass="15903">MHAKGTVRMTVSLENLPNLFSLTIAGDIKDQKELLNIESIKNAKNLESLEIISVPIIQIPGFEQLTNLKNLVLKDCEIREFDDFILKLENLEWLDLRGNKDLKINKTIRDVLYEKLGLFNPPDKYLEEDLFLLFDED</sequence>